<dbReference type="Pfam" id="PF02736">
    <property type="entry name" value="Myosin_N"/>
    <property type="match status" value="1"/>
</dbReference>
<dbReference type="InterPro" id="IPR004009">
    <property type="entry name" value="SH3_Myosin"/>
</dbReference>
<evidence type="ECO:0000259" key="3">
    <source>
        <dbReference type="PROSITE" id="PS51844"/>
    </source>
</evidence>
<feature type="non-terminal residue" evidence="4">
    <location>
        <position position="62"/>
    </location>
</feature>
<dbReference type="AlphaFoldDB" id="A0AAW2AXF9"/>
<dbReference type="PROSITE" id="PS51844">
    <property type="entry name" value="SH3_LIKE"/>
    <property type="match status" value="1"/>
</dbReference>
<proteinExistence type="predicted"/>
<evidence type="ECO:0000313" key="4">
    <source>
        <dbReference type="EMBL" id="KAK9978421.1"/>
    </source>
</evidence>
<reference evidence="4 5" key="1">
    <citation type="submission" date="2024-05" db="EMBL/GenBank/DDBJ databases">
        <title>A high-quality chromosomal-level genome assembly of Topmouth culter (Culter alburnus).</title>
        <authorList>
            <person name="Zhao H."/>
        </authorList>
    </citation>
    <scope>NUCLEOTIDE SEQUENCE [LARGE SCALE GENOMIC DNA]</scope>
    <source>
        <strain evidence="4">CATC2023</strain>
        <tissue evidence="4">Muscle</tissue>
    </source>
</reference>
<dbReference type="GO" id="GO:0003774">
    <property type="term" value="F:cytoskeletal motor activity"/>
    <property type="evidence" value="ECO:0007669"/>
    <property type="project" value="InterPro"/>
</dbReference>
<gene>
    <name evidence="4" type="ORF">ABG768_020172</name>
</gene>
<dbReference type="SUPFAM" id="SSF50084">
    <property type="entry name" value="Myosin S1 fragment, N-terminal domain"/>
    <property type="match status" value="1"/>
</dbReference>
<accession>A0AAW2AXF9</accession>
<dbReference type="EMBL" id="JAWDJR010000003">
    <property type="protein sequence ID" value="KAK9978421.1"/>
    <property type="molecule type" value="Genomic_DNA"/>
</dbReference>
<dbReference type="Gene3D" id="2.30.30.360">
    <property type="entry name" value="Myosin S1 fragment, N-terminal"/>
    <property type="match status" value="1"/>
</dbReference>
<sequence length="62" mass="7035">MAQYGPAAIYLRKPEKERNEAQNRPFYAKTVCFVPDAKELYIKDTIQNREGGKATVQTEAGE</sequence>
<dbReference type="GO" id="GO:0005524">
    <property type="term" value="F:ATP binding"/>
    <property type="evidence" value="ECO:0007669"/>
    <property type="project" value="UniProtKB-KW"/>
</dbReference>
<keyword evidence="1" id="KW-0547">Nucleotide-binding</keyword>
<evidence type="ECO:0000313" key="5">
    <source>
        <dbReference type="Proteomes" id="UP001479290"/>
    </source>
</evidence>
<protein>
    <recommendedName>
        <fullName evidence="3">Myosin N-terminal SH3-like domain-containing protein</fullName>
    </recommendedName>
</protein>
<evidence type="ECO:0000256" key="1">
    <source>
        <dbReference type="ARBA" id="ARBA00022741"/>
    </source>
</evidence>
<feature type="domain" description="Myosin N-terminal SH3-like" evidence="3">
    <location>
        <begin position="27"/>
        <end position="62"/>
    </location>
</feature>
<organism evidence="4 5">
    <name type="scientific">Culter alburnus</name>
    <name type="common">Topmouth culter</name>
    <dbReference type="NCBI Taxonomy" id="194366"/>
    <lineage>
        <taxon>Eukaryota</taxon>
        <taxon>Metazoa</taxon>
        <taxon>Chordata</taxon>
        <taxon>Craniata</taxon>
        <taxon>Vertebrata</taxon>
        <taxon>Euteleostomi</taxon>
        <taxon>Actinopterygii</taxon>
        <taxon>Neopterygii</taxon>
        <taxon>Teleostei</taxon>
        <taxon>Ostariophysi</taxon>
        <taxon>Cypriniformes</taxon>
        <taxon>Xenocyprididae</taxon>
        <taxon>Xenocypridinae</taxon>
        <taxon>Culter</taxon>
    </lineage>
</organism>
<dbReference type="GO" id="GO:0016459">
    <property type="term" value="C:myosin complex"/>
    <property type="evidence" value="ECO:0007669"/>
    <property type="project" value="InterPro"/>
</dbReference>
<comment type="caution">
    <text evidence="4">The sequence shown here is derived from an EMBL/GenBank/DDBJ whole genome shotgun (WGS) entry which is preliminary data.</text>
</comment>
<keyword evidence="5" id="KW-1185">Reference proteome</keyword>
<dbReference type="Proteomes" id="UP001479290">
    <property type="component" value="Unassembled WGS sequence"/>
</dbReference>
<keyword evidence="2" id="KW-0067">ATP-binding</keyword>
<dbReference type="InterPro" id="IPR008989">
    <property type="entry name" value="Myosin_S1_N"/>
</dbReference>
<name>A0AAW2AXF9_CULAL</name>
<dbReference type="GO" id="GO:0051015">
    <property type="term" value="F:actin filament binding"/>
    <property type="evidence" value="ECO:0007669"/>
    <property type="project" value="InterPro"/>
</dbReference>
<evidence type="ECO:0000256" key="2">
    <source>
        <dbReference type="ARBA" id="ARBA00022840"/>
    </source>
</evidence>